<dbReference type="AlphaFoldDB" id="A0A0E3JHV6"/>
<dbReference type="EMBL" id="KP830093">
    <property type="protein sequence ID" value="AKA59444.1"/>
    <property type="molecule type" value="Genomic_DNA"/>
</dbReference>
<protein>
    <submittedName>
        <fullName evidence="1">Uncharacterized protein</fullName>
    </submittedName>
</protein>
<organism evidence="1">
    <name type="scientific">uncultured bacterium AR_412</name>
    <dbReference type="NCBI Taxonomy" id="1630013"/>
    <lineage>
        <taxon>Bacteria</taxon>
        <taxon>environmental samples</taxon>
    </lineage>
</organism>
<sequence>MNSESRLDRLALARHILTLDYPYYGSAWLKASPVSWVHDESQHQRALAVADTNPEVLIAVRRQIMQTYLEDHFYNDIPEHASYSTFVYDSTWRPLSRVEMLQRVDTILAAAAARIAKVAAEEATRRSKAEAGGYLDKLPAPEFADLMVDLEALRRWFTAELWDSVEPTWFDNGRDMDLEPAVIAVDGDFIAILWLQ</sequence>
<reference evidence="1" key="1">
    <citation type="journal article" date="2015" name="Proc. Natl. Acad. Sci. U.S.A.">
        <title>Multiplexed metagenome mining using short DNA sequence tags facilitates targeted discovery of epoxyketone proteasome inhibitors.</title>
        <authorList>
            <person name="Owen J.G."/>
            <person name="Charlop-Powers Z."/>
            <person name="Smith A.G."/>
            <person name="Ternei M.A."/>
            <person name="Calle P.Y."/>
            <person name="Reddy B.V."/>
            <person name="Montiel D."/>
            <person name="Brady S.F."/>
        </authorList>
    </citation>
    <scope>NUCLEOTIDE SEQUENCE</scope>
</reference>
<accession>A0A0E3JHV6</accession>
<evidence type="ECO:0000313" key="1">
    <source>
        <dbReference type="EMBL" id="AKA59444.1"/>
    </source>
</evidence>
<name>A0A0E3JHV6_9BACT</name>
<proteinExistence type="predicted"/>